<dbReference type="Pfam" id="PF00496">
    <property type="entry name" value="SBP_bac_5"/>
    <property type="match status" value="1"/>
</dbReference>
<evidence type="ECO:0000313" key="4">
    <source>
        <dbReference type="Proteomes" id="UP000824262"/>
    </source>
</evidence>
<dbReference type="CDD" id="cd00995">
    <property type="entry name" value="PBP2_NikA_DppA_OppA_like"/>
    <property type="match status" value="1"/>
</dbReference>
<dbReference type="EMBL" id="DVGA01000046">
    <property type="protein sequence ID" value="HIQ78510.1"/>
    <property type="molecule type" value="Genomic_DNA"/>
</dbReference>
<dbReference type="GO" id="GO:0043190">
    <property type="term" value="C:ATP-binding cassette (ABC) transporter complex"/>
    <property type="evidence" value="ECO:0007669"/>
    <property type="project" value="InterPro"/>
</dbReference>
<comment type="caution">
    <text evidence="3">The sequence shown here is derived from an EMBL/GenBank/DDBJ whole genome shotgun (WGS) entry which is preliminary data.</text>
</comment>
<dbReference type="GO" id="GO:1904680">
    <property type="term" value="F:peptide transmembrane transporter activity"/>
    <property type="evidence" value="ECO:0007669"/>
    <property type="project" value="TreeGrafter"/>
</dbReference>
<feature type="signal peptide" evidence="1">
    <location>
        <begin position="1"/>
        <end position="22"/>
    </location>
</feature>
<dbReference type="PANTHER" id="PTHR30290">
    <property type="entry name" value="PERIPLASMIC BINDING COMPONENT OF ABC TRANSPORTER"/>
    <property type="match status" value="1"/>
</dbReference>
<sequence length="519" mass="56804">MKKRFGRAVALLLAVVMVLALAACGSEPAADPAESSDPATSGETPAVTGGNLVIALPGEPQSLDPYAHSMYYNFMAATLIFDTLISKDADGNYIPELATEWEFTDDLTLNVVLRDDVYFHDGSQLTADDVKFTLDTAAASSFSSSIFAWYDPDNTTVIDPQTIDIKLKYAYAATLEVLSSIRSAIVSKAAYEADPTSYTRTPVGTGPMKVENWYSGDRIEFVRNEDYWGEPVAFDTCTFRIIVEASTRTIELETGGVDIAVDMAYSDWSRIESNPDLVLVSGRTDNMASLVFNNSIEPFNNILVRQALAHALDLESLVQVCWEGTAEVAEGYYASSMLGFKPEGPREYDVELAKELLSEAGYPDGFSFTYTTYQTNLNQTFAQVVQSMWAEIGVDVNIEIVDLATFTDMNNSGQLTAALLTPSVAISDPSAALILWPIDRTISLRHNDQHIQDLLDAGSATYDEAERVAIYEELQDYLYSMTYTVPVAYPTFAFGAAADVQGFNFETNQIPDLTTVSVG</sequence>
<dbReference type="PROSITE" id="PS51257">
    <property type="entry name" value="PROKAR_LIPOPROTEIN"/>
    <property type="match status" value="1"/>
</dbReference>
<dbReference type="InterPro" id="IPR000914">
    <property type="entry name" value="SBP_5_dom"/>
</dbReference>
<dbReference type="InterPro" id="IPR039424">
    <property type="entry name" value="SBP_5"/>
</dbReference>
<name>A0A9D0ZDC0_9FIRM</name>
<proteinExistence type="predicted"/>
<dbReference type="AlphaFoldDB" id="A0A9D0ZDC0"/>
<dbReference type="PIRSF" id="PIRSF002741">
    <property type="entry name" value="MppA"/>
    <property type="match status" value="1"/>
</dbReference>
<protein>
    <submittedName>
        <fullName evidence="3">ABC transporter substrate-binding protein</fullName>
    </submittedName>
</protein>
<dbReference type="InterPro" id="IPR030678">
    <property type="entry name" value="Peptide/Ni-bd"/>
</dbReference>
<dbReference type="Proteomes" id="UP000824262">
    <property type="component" value="Unassembled WGS sequence"/>
</dbReference>
<dbReference type="SUPFAM" id="SSF53850">
    <property type="entry name" value="Periplasmic binding protein-like II"/>
    <property type="match status" value="1"/>
</dbReference>
<evidence type="ECO:0000256" key="1">
    <source>
        <dbReference type="SAM" id="SignalP"/>
    </source>
</evidence>
<dbReference type="Gene3D" id="3.10.105.10">
    <property type="entry name" value="Dipeptide-binding Protein, Domain 3"/>
    <property type="match status" value="1"/>
</dbReference>
<keyword evidence="1" id="KW-0732">Signal</keyword>
<feature type="domain" description="Solute-binding protein family 5" evidence="2">
    <location>
        <begin position="93"/>
        <end position="436"/>
    </location>
</feature>
<organism evidence="3 4">
    <name type="scientific">Candidatus Scatomorpha intestinavium</name>
    <dbReference type="NCBI Taxonomy" id="2840922"/>
    <lineage>
        <taxon>Bacteria</taxon>
        <taxon>Bacillati</taxon>
        <taxon>Bacillota</taxon>
        <taxon>Clostridia</taxon>
        <taxon>Eubacteriales</taxon>
        <taxon>Candidatus Scatomorpha</taxon>
    </lineage>
</organism>
<evidence type="ECO:0000313" key="3">
    <source>
        <dbReference type="EMBL" id="HIQ78510.1"/>
    </source>
</evidence>
<evidence type="ECO:0000259" key="2">
    <source>
        <dbReference type="Pfam" id="PF00496"/>
    </source>
</evidence>
<gene>
    <name evidence="3" type="ORF">IAB77_04560</name>
</gene>
<dbReference type="Gene3D" id="3.40.190.10">
    <property type="entry name" value="Periplasmic binding protein-like II"/>
    <property type="match status" value="1"/>
</dbReference>
<feature type="chain" id="PRO_5038387896" evidence="1">
    <location>
        <begin position="23"/>
        <end position="519"/>
    </location>
</feature>
<reference evidence="3" key="2">
    <citation type="journal article" date="2021" name="PeerJ">
        <title>Extensive microbial diversity within the chicken gut microbiome revealed by metagenomics and culture.</title>
        <authorList>
            <person name="Gilroy R."/>
            <person name="Ravi A."/>
            <person name="Getino M."/>
            <person name="Pursley I."/>
            <person name="Horton D.L."/>
            <person name="Alikhan N.F."/>
            <person name="Baker D."/>
            <person name="Gharbi K."/>
            <person name="Hall N."/>
            <person name="Watson M."/>
            <person name="Adriaenssens E.M."/>
            <person name="Foster-Nyarko E."/>
            <person name="Jarju S."/>
            <person name="Secka A."/>
            <person name="Antonio M."/>
            <person name="Oren A."/>
            <person name="Chaudhuri R.R."/>
            <person name="La Ragione R."/>
            <person name="Hildebrand F."/>
            <person name="Pallen M.J."/>
        </authorList>
    </citation>
    <scope>NUCLEOTIDE SEQUENCE</scope>
    <source>
        <strain evidence="3">ChiBcolR7-354</strain>
    </source>
</reference>
<accession>A0A9D0ZDC0</accession>
<dbReference type="Gene3D" id="3.90.76.10">
    <property type="entry name" value="Dipeptide-binding Protein, Domain 1"/>
    <property type="match status" value="1"/>
</dbReference>
<dbReference type="GO" id="GO:0015833">
    <property type="term" value="P:peptide transport"/>
    <property type="evidence" value="ECO:0007669"/>
    <property type="project" value="TreeGrafter"/>
</dbReference>
<reference evidence="3" key="1">
    <citation type="submission" date="2020-10" db="EMBL/GenBank/DDBJ databases">
        <authorList>
            <person name="Gilroy R."/>
        </authorList>
    </citation>
    <scope>NUCLEOTIDE SEQUENCE</scope>
    <source>
        <strain evidence="3">ChiBcolR7-354</strain>
    </source>
</reference>
<dbReference type="GO" id="GO:0042597">
    <property type="term" value="C:periplasmic space"/>
    <property type="evidence" value="ECO:0007669"/>
    <property type="project" value="UniProtKB-ARBA"/>
</dbReference>